<dbReference type="OrthoDB" id="3059771at2759"/>
<name>A0A409YI87_9AGAR</name>
<evidence type="ECO:0000313" key="2">
    <source>
        <dbReference type="EMBL" id="PPR02743.1"/>
    </source>
</evidence>
<feature type="compositionally biased region" description="Basic and acidic residues" evidence="1">
    <location>
        <begin position="437"/>
        <end position="447"/>
    </location>
</feature>
<feature type="compositionally biased region" description="Polar residues" evidence="1">
    <location>
        <begin position="25"/>
        <end position="43"/>
    </location>
</feature>
<dbReference type="EMBL" id="NHYE01000825">
    <property type="protein sequence ID" value="PPR02743.1"/>
    <property type="molecule type" value="Genomic_DNA"/>
</dbReference>
<proteinExistence type="predicted"/>
<keyword evidence="3" id="KW-1185">Reference proteome</keyword>
<accession>A0A409YI87</accession>
<protein>
    <submittedName>
        <fullName evidence="2">Uncharacterized protein</fullName>
    </submittedName>
</protein>
<evidence type="ECO:0000256" key="1">
    <source>
        <dbReference type="SAM" id="MobiDB-lite"/>
    </source>
</evidence>
<dbReference type="InParanoid" id="A0A409YI87"/>
<feature type="compositionally biased region" description="Low complexity" evidence="1">
    <location>
        <begin position="196"/>
        <end position="217"/>
    </location>
</feature>
<comment type="caution">
    <text evidence="2">The sequence shown here is derived from an EMBL/GenBank/DDBJ whole genome shotgun (WGS) entry which is preliminary data.</text>
</comment>
<feature type="region of interest" description="Disordered" evidence="1">
    <location>
        <begin position="434"/>
        <end position="453"/>
    </location>
</feature>
<evidence type="ECO:0000313" key="3">
    <source>
        <dbReference type="Proteomes" id="UP000284706"/>
    </source>
</evidence>
<feature type="region of interest" description="Disordered" evidence="1">
    <location>
        <begin position="1"/>
        <end position="99"/>
    </location>
</feature>
<dbReference type="AlphaFoldDB" id="A0A409YI87"/>
<sequence length="562" mass="61960">MALENGSAAHLPRDSRPSGFVPSARGTTALSSVSSSPLQNTRRVSAGATRRKKSAAESVVSYTRDATDQENKRVTHQRTSSVETIRTRHKPKKSSEAAGHETLTSSFICAGAAKQKSDIFLPPSTFICGLEPFKPCNSNCVKKSDGAPLFASSANLDVDPFHVAEGTATYSSSSFESIDFSNDLSRWDMENIPTIPSLHSPPSSPGPSSESYVSSTSQGRQVAPFSTPIEDDEPLENEIPFPLSRHSKVVLENMGVKKSRTLTRTRTVYRQESPTSVEPSKCNASQLESDLPCPLPLRALCQNTSTQHPTRNESSRVQSEVHTGSAIPDLFAGPSTAKTDSWGCVHLGASDLELSITFPKAAHFEVWDVDDYEHVAIPAMLCLSAKDPGAYSGKPIALPDVSLIDIRCDDLPLPVLRAKHDPRDEYYTSYTGTKIGKSKEDAPRGDTPRTTGVSMDSISLEGKWIATYVKPGVDGQGRLKHGDRSKAFRGWYQKIWVPIPTRLFEKRETRIFHLHARVWMMGDEQRVLLLDENEAGDVYPLITDTEMTVSHLRKEREMEHWY</sequence>
<organism evidence="2 3">
    <name type="scientific">Gymnopilus dilepis</name>
    <dbReference type="NCBI Taxonomy" id="231916"/>
    <lineage>
        <taxon>Eukaryota</taxon>
        <taxon>Fungi</taxon>
        <taxon>Dikarya</taxon>
        <taxon>Basidiomycota</taxon>
        <taxon>Agaricomycotina</taxon>
        <taxon>Agaricomycetes</taxon>
        <taxon>Agaricomycetidae</taxon>
        <taxon>Agaricales</taxon>
        <taxon>Agaricineae</taxon>
        <taxon>Hymenogastraceae</taxon>
        <taxon>Gymnopilus</taxon>
    </lineage>
</organism>
<feature type="region of interest" description="Disordered" evidence="1">
    <location>
        <begin position="192"/>
        <end position="240"/>
    </location>
</feature>
<dbReference type="Proteomes" id="UP000284706">
    <property type="component" value="Unassembled WGS sequence"/>
</dbReference>
<reference evidence="2 3" key="1">
    <citation type="journal article" date="2018" name="Evol. Lett.">
        <title>Horizontal gene cluster transfer increased hallucinogenic mushroom diversity.</title>
        <authorList>
            <person name="Reynolds H.T."/>
            <person name="Vijayakumar V."/>
            <person name="Gluck-Thaler E."/>
            <person name="Korotkin H.B."/>
            <person name="Matheny P.B."/>
            <person name="Slot J.C."/>
        </authorList>
    </citation>
    <scope>NUCLEOTIDE SEQUENCE [LARGE SCALE GENOMIC DNA]</scope>
    <source>
        <strain evidence="2 3">SRW20</strain>
    </source>
</reference>
<gene>
    <name evidence="2" type="ORF">CVT26_009454</name>
</gene>